<name>A0AAD7NJU9_9AGAR</name>
<dbReference type="Proteomes" id="UP001215598">
    <property type="component" value="Unassembled WGS sequence"/>
</dbReference>
<evidence type="ECO:0000313" key="3">
    <source>
        <dbReference type="EMBL" id="KAJ7763430.1"/>
    </source>
</evidence>
<dbReference type="Pfam" id="PF07992">
    <property type="entry name" value="Pyr_redox_2"/>
    <property type="match status" value="1"/>
</dbReference>
<feature type="compositionally biased region" description="Low complexity" evidence="1">
    <location>
        <begin position="289"/>
        <end position="315"/>
    </location>
</feature>
<dbReference type="GO" id="GO:0050660">
    <property type="term" value="F:flavin adenine dinucleotide binding"/>
    <property type="evidence" value="ECO:0007669"/>
    <property type="project" value="TreeGrafter"/>
</dbReference>
<dbReference type="AlphaFoldDB" id="A0AAD7NJU9"/>
<dbReference type="EMBL" id="JARKIB010000030">
    <property type="protein sequence ID" value="KAJ7763430.1"/>
    <property type="molecule type" value="Genomic_DNA"/>
</dbReference>
<comment type="caution">
    <text evidence="3">The sequence shown here is derived from an EMBL/GenBank/DDBJ whole genome shotgun (WGS) entry which is preliminary data.</text>
</comment>
<feature type="compositionally biased region" description="Acidic residues" evidence="1">
    <location>
        <begin position="320"/>
        <end position="333"/>
    </location>
</feature>
<evidence type="ECO:0000259" key="2">
    <source>
        <dbReference type="Pfam" id="PF07992"/>
    </source>
</evidence>
<accession>A0AAD7NJU9</accession>
<dbReference type="PANTHER" id="PTHR43735">
    <property type="entry name" value="APOPTOSIS-INDUCING FACTOR 1"/>
    <property type="match status" value="1"/>
</dbReference>
<keyword evidence="4" id="KW-1185">Reference proteome</keyword>
<dbReference type="PRINTS" id="PR00368">
    <property type="entry name" value="FADPNR"/>
</dbReference>
<feature type="region of interest" description="Disordered" evidence="1">
    <location>
        <begin position="289"/>
        <end position="333"/>
    </location>
</feature>
<dbReference type="Gene3D" id="3.50.50.60">
    <property type="entry name" value="FAD/NAD(P)-binding domain"/>
    <property type="match status" value="3"/>
</dbReference>
<organism evidence="3 4">
    <name type="scientific">Mycena metata</name>
    <dbReference type="NCBI Taxonomy" id="1033252"/>
    <lineage>
        <taxon>Eukaryota</taxon>
        <taxon>Fungi</taxon>
        <taxon>Dikarya</taxon>
        <taxon>Basidiomycota</taxon>
        <taxon>Agaricomycotina</taxon>
        <taxon>Agaricomycetes</taxon>
        <taxon>Agaricomycetidae</taxon>
        <taxon>Agaricales</taxon>
        <taxon>Marasmiineae</taxon>
        <taxon>Mycenaceae</taxon>
        <taxon>Mycena</taxon>
    </lineage>
</organism>
<dbReference type="InterPro" id="IPR036188">
    <property type="entry name" value="FAD/NAD-bd_sf"/>
</dbReference>
<dbReference type="GO" id="GO:0005737">
    <property type="term" value="C:cytoplasm"/>
    <property type="evidence" value="ECO:0007669"/>
    <property type="project" value="TreeGrafter"/>
</dbReference>
<protein>
    <recommendedName>
        <fullName evidence="2">FAD/NAD(P)-binding domain-containing protein</fullName>
    </recommendedName>
</protein>
<evidence type="ECO:0000256" key="1">
    <source>
        <dbReference type="SAM" id="MobiDB-lite"/>
    </source>
</evidence>
<feature type="region of interest" description="Disordered" evidence="1">
    <location>
        <begin position="254"/>
        <end position="273"/>
    </location>
</feature>
<dbReference type="PANTHER" id="PTHR43735:SF2">
    <property type="entry name" value="FE-REGULATED PROTEIN 8"/>
    <property type="match status" value="1"/>
</dbReference>
<feature type="compositionally biased region" description="Low complexity" evidence="1">
    <location>
        <begin position="254"/>
        <end position="270"/>
    </location>
</feature>
<reference evidence="3" key="1">
    <citation type="submission" date="2023-03" db="EMBL/GenBank/DDBJ databases">
        <title>Massive genome expansion in bonnet fungi (Mycena s.s.) driven by repeated elements and novel gene families across ecological guilds.</title>
        <authorList>
            <consortium name="Lawrence Berkeley National Laboratory"/>
            <person name="Harder C.B."/>
            <person name="Miyauchi S."/>
            <person name="Viragh M."/>
            <person name="Kuo A."/>
            <person name="Thoen E."/>
            <person name="Andreopoulos B."/>
            <person name="Lu D."/>
            <person name="Skrede I."/>
            <person name="Drula E."/>
            <person name="Henrissat B."/>
            <person name="Morin E."/>
            <person name="Kohler A."/>
            <person name="Barry K."/>
            <person name="LaButti K."/>
            <person name="Morin E."/>
            <person name="Salamov A."/>
            <person name="Lipzen A."/>
            <person name="Mereny Z."/>
            <person name="Hegedus B."/>
            <person name="Baldrian P."/>
            <person name="Stursova M."/>
            <person name="Weitz H."/>
            <person name="Taylor A."/>
            <person name="Grigoriev I.V."/>
            <person name="Nagy L.G."/>
            <person name="Martin F."/>
            <person name="Kauserud H."/>
        </authorList>
    </citation>
    <scope>NUCLEOTIDE SEQUENCE</scope>
    <source>
        <strain evidence="3">CBHHK182m</strain>
    </source>
</reference>
<proteinExistence type="predicted"/>
<evidence type="ECO:0000313" key="4">
    <source>
        <dbReference type="Proteomes" id="UP001215598"/>
    </source>
</evidence>
<dbReference type="GO" id="GO:0004174">
    <property type="term" value="F:electron-transferring-flavoprotein dehydrogenase activity"/>
    <property type="evidence" value="ECO:0007669"/>
    <property type="project" value="TreeGrafter"/>
</dbReference>
<dbReference type="InterPro" id="IPR023753">
    <property type="entry name" value="FAD/NAD-binding_dom"/>
</dbReference>
<sequence>MSSSYLLVASDVYILPRLAVLAGHEHKACMPTSSLSTNSVTLSRAFPEHGISTTLHFDYAVYALGSHLPPPLNLWHATPDDKPTSTAVHTAYTGNKADSIAWLKGKQAVIEAAASVLVVGGGALGIQFATDIAAVYPAKSVTLLHSRARLLPRFDSAMHTEILQALESMNVDVILGERLDLASATPAHQTVRTTTGRSIAADLVLLCTGQHPNTQLLQALDARTVEEETALAHVLPTMQLGVVAPPPTSVPISAPASALTSAPTSPPAETESVDDELAAALAQIAQLDADASAPPSPALSFCGSEHSSCSSASDSSRTEPEEEELEQEQEDMETTPYPHIFVVGDAADAFGAIPAGHNAYWQAGVAARNVLKLIEAGEPGLAEDGDAALSDASDEAGARGEGQDVDVELERYTPGPPAIKVSLGLVSAVFSIPSAASPLNGELGVGKETRDDLNAASIWGYFGCPVGEGEEELMLR</sequence>
<gene>
    <name evidence="3" type="ORF">B0H16DRAFT_1661769</name>
</gene>
<dbReference type="SUPFAM" id="SSF51905">
    <property type="entry name" value="FAD/NAD(P)-binding domain"/>
    <property type="match status" value="1"/>
</dbReference>
<feature type="domain" description="FAD/NAD(P)-binding" evidence="2">
    <location>
        <begin position="52"/>
        <end position="222"/>
    </location>
</feature>